<sequence length="235" mass="26428">MLAHSFYTLGDMVATTHRTSLVLNIASTLVTFVVISIAIGRFGSVPDPMPIHFGANGQPDGFQPKSWGGYLAAYLILGATFLGIQWGMWAFQRYGEGQTLRDRSSREATLPWVQIFLLIVFTAVFFALLASMSFQYYAAWPFIFVMAVTVVGSIAIIVVLSQKQRDIDKKLPPTTYQLDKMKYGFYFDADDQRILIPTNDDHSHFTFNLSKPMSWYVMAALFSPGILVVLLVWLN</sequence>
<dbReference type="AlphaFoldDB" id="Q6NG56"/>
<evidence type="ECO:0000256" key="1">
    <source>
        <dbReference type="SAM" id="Phobius"/>
    </source>
</evidence>
<accession>Q6NG56</accession>
<keyword evidence="1" id="KW-0812">Transmembrane</keyword>
<proteinExistence type="predicted"/>
<dbReference type="Pfam" id="PF07853">
    <property type="entry name" value="DUF1648"/>
    <property type="match status" value="1"/>
</dbReference>
<feature type="transmembrane region" description="Helical" evidence="1">
    <location>
        <begin position="71"/>
        <end position="91"/>
    </location>
</feature>
<feature type="transmembrane region" description="Helical" evidence="1">
    <location>
        <begin position="215"/>
        <end position="234"/>
    </location>
</feature>
<dbReference type="STRING" id="257309.DIP1677"/>
<evidence type="ECO:0000313" key="4">
    <source>
        <dbReference type="Proteomes" id="UP000002198"/>
    </source>
</evidence>
<feature type="domain" description="DUF1648" evidence="2">
    <location>
        <begin position="32"/>
        <end position="76"/>
    </location>
</feature>
<feature type="transmembrane region" description="Helical" evidence="1">
    <location>
        <begin position="112"/>
        <end position="132"/>
    </location>
</feature>
<keyword evidence="1" id="KW-1133">Transmembrane helix</keyword>
<dbReference type="EMBL" id="BX248358">
    <property type="protein sequence ID" value="CAE50206.1"/>
    <property type="molecule type" value="Genomic_DNA"/>
</dbReference>
<protein>
    <submittedName>
        <fullName evidence="3">Membrane protein</fullName>
    </submittedName>
</protein>
<evidence type="ECO:0000259" key="2">
    <source>
        <dbReference type="Pfam" id="PF07853"/>
    </source>
</evidence>
<feature type="transmembrane region" description="Helical" evidence="1">
    <location>
        <begin position="138"/>
        <end position="160"/>
    </location>
</feature>
<reference evidence="3 4" key="1">
    <citation type="journal article" date="2003" name="Nucleic Acids Res.">
        <title>The complete genome sequence and analysis of Corynebacterium diphtheriae NCTC13129.</title>
        <authorList>
            <person name="Cerdeno-Tarraga A.M."/>
            <person name="Efstratiou A."/>
            <person name="Dover L.G."/>
            <person name="Holden M.T.G."/>
            <person name="Pallen M."/>
            <person name="Bentley S.D."/>
            <person name="Besra G.S."/>
            <person name="Churcher C."/>
            <person name="James K.D."/>
            <person name="De Zoysa A."/>
            <person name="Chillingworth T."/>
            <person name="Cronin A."/>
            <person name="Dowd L."/>
            <person name="Feltwell T."/>
            <person name="Hamlin N."/>
            <person name="Holroyd S."/>
            <person name="Jagels K."/>
            <person name="Moule S."/>
            <person name="Quail M.A."/>
            <person name="Rabbinowitsch E."/>
            <person name="Rutherford K."/>
            <person name="Thomson N.R."/>
            <person name="Unwin L."/>
            <person name="Whitehead S."/>
            <person name="Barrell B.G.Parkhill.J."/>
        </authorList>
    </citation>
    <scope>NUCLEOTIDE SEQUENCE [LARGE SCALE GENOMIC DNA]</scope>
    <source>
        <strain evidence="4">ATCC 700971 / NCTC 13129 / Biotype gravis</strain>
    </source>
</reference>
<organism evidence="3 4">
    <name type="scientific">Corynebacterium diphtheriae (strain ATCC 700971 / NCTC 13129 / Biotype gravis)</name>
    <dbReference type="NCBI Taxonomy" id="257309"/>
    <lineage>
        <taxon>Bacteria</taxon>
        <taxon>Bacillati</taxon>
        <taxon>Actinomycetota</taxon>
        <taxon>Actinomycetes</taxon>
        <taxon>Mycobacteriales</taxon>
        <taxon>Corynebacteriaceae</taxon>
        <taxon>Corynebacterium</taxon>
    </lineage>
</organism>
<dbReference type="Proteomes" id="UP000002198">
    <property type="component" value="Chromosome"/>
</dbReference>
<gene>
    <name evidence="3" type="ordered locus">DIP1677</name>
</gene>
<name>Q6NG56_CORDI</name>
<dbReference type="InterPro" id="IPR012867">
    <property type="entry name" value="DUF1648"/>
</dbReference>
<dbReference type="KEGG" id="cdi:DIP1677"/>
<keyword evidence="4" id="KW-1185">Reference proteome</keyword>
<feature type="transmembrane region" description="Helical" evidence="1">
    <location>
        <begin position="21"/>
        <end position="40"/>
    </location>
</feature>
<keyword evidence="1" id="KW-0472">Membrane</keyword>
<evidence type="ECO:0000313" key="3">
    <source>
        <dbReference type="EMBL" id="CAE50206.1"/>
    </source>
</evidence>
<dbReference type="HOGENOM" id="CLU_1164327_0_0_11"/>